<dbReference type="GO" id="GO:0110001">
    <property type="term" value="C:toxin-antitoxin complex"/>
    <property type="evidence" value="ECO:0007669"/>
    <property type="project" value="InterPro"/>
</dbReference>
<protein>
    <submittedName>
        <fullName evidence="1">Type II toxin-antitoxin system HigB family toxin</fullName>
    </submittedName>
</protein>
<evidence type="ECO:0000313" key="1">
    <source>
        <dbReference type="EMBL" id="RXK87151.1"/>
    </source>
</evidence>
<proteinExistence type="predicted"/>
<gene>
    <name evidence="1" type="ORF">ESB13_10335</name>
</gene>
<dbReference type="GO" id="GO:0003723">
    <property type="term" value="F:RNA binding"/>
    <property type="evidence" value="ECO:0007669"/>
    <property type="project" value="InterPro"/>
</dbReference>
<dbReference type="RefSeq" id="WP_129002901.1">
    <property type="nucleotide sequence ID" value="NZ_SDHZ01000001.1"/>
</dbReference>
<organism evidence="1 2">
    <name type="scientific">Filimonas effusa</name>
    <dbReference type="NCBI Taxonomy" id="2508721"/>
    <lineage>
        <taxon>Bacteria</taxon>
        <taxon>Pseudomonadati</taxon>
        <taxon>Bacteroidota</taxon>
        <taxon>Chitinophagia</taxon>
        <taxon>Chitinophagales</taxon>
        <taxon>Chitinophagaceae</taxon>
        <taxon>Filimonas</taxon>
    </lineage>
</organism>
<comment type="caution">
    <text evidence="1">The sequence shown here is derived from an EMBL/GenBank/DDBJ whole genome shotgun (WGS) entry which is preliminary data.</text>
</comment>
<sequence>MRLLARPIVNDFIRKHPPASVPLNDWFRKTEKADWRDFVHVKETFNSCDGIGNDRYVFNIGGNNYCVVAMINFRARFVYIRGVLTHAEYDSMRGKLDSL</sequence>
<accession>A0A4Q1DCD2</accession>
<dbReference type="AlphaFoldDB" id="A0A4Q1DCD2"/>
<dbReference type="Proteomes" id="UP000290545">
    <property type="component" value="Unassembled WGS sequence"/>
</dbReference>
<reference evidence="1 2" key="1">
    <citation type="submission" date="2019-01" db="EMBL/GenBank/DDBJ databases">
        <title>Filimonas sp. strain TTM-71.</title>
        <authorList>
            <person name="Chen W.-M."/>
        </authorList>
    </citation>
    <scope>NUCLEOTIDE SEQUENCE [LARGE SCALE GENOMIC DNA]</scope>
    <source>
        <strain evidence="1 2">TTM-71</strain>
    </source>
</reference>
<keyword evidence="2" id="KW-1185">Reference proteome</keyword>
<name>A0A4Q1DCD2_9BACT</name>
<dbReference type="OrthoDB" id="9799912at2"/>
<dbReference type="GO" id="GO:0004519">
    <property type="term" value="F:endonuclease activity"/>
    <property type="evidence" value="ECO:0007669"/>
    <property type="project" value="InterPro"/>
</dbReference>
<dbReference type="InterPro" id="IPR018669">
    <property type="entry name" value="Toxin_HigB"/>
</dbReference>
<evidence type="ECO:0000313" key="2">
    <source>
        <dbReference type="Proteomes" id="UP000290545"/>
    </source>
</evidence>
<dbReference type="EMBL" id="SDHZ01000001">
    <property type="protein sequence ID" value="RXK87151.1"/>
    <property type="molecule type" value="Genomic_DNA"/>
</dbReference>
<dbReference type="Pfam" id="PF09907">
    <property type="entry name" value="HigB_toxin"/>
    <property type="match status" value="1"/>
</dbReference>